<name>A0A8K0TC99_9PEZI</name>
<proteinExistence type="predicted"/>
<feature type="region of interest" description="Disordered" evidence="2">
    <location>
        <begin position="223"/>
        <end position="249"/>
    </location>
</feature>
<sequence length="815" mass="90995">MKPGPTPAPPPTAAASITRRPRRQHHLDAASAPAIKQLENFLKDMPDTAANDEEGLIDPLTTRVAVPMDSVMDKVVSRYPGARETASSFSRHMRKKDGKMRIEERQARHGGRMPDWRLILKMLRLHTHRATWNTPGNSRTIWVAEGIVDSLLHEPDHTIWDIGARTECVLELATGDVDVDAAGRRLVRLVLSGSDQAMEAAKAEVSALSFSLPIRLAGAKVRPPVEHSIDTPTRTTRTTPWSSSQRDKRPSNILTYNCLTRFEDIPRPNEWTTRSLEAYVMRIVRAKHPSHVVSELYGPGVDARHDAVSLLHRILSADDTRSSLSVRAIKLALQYIVDVGPACRPQARAMVHLATAARLPLDTTVYNILLVGNARTHNLESFRDVLRLMTMRGLAPNFVTWSYFLSMIEDAGAKKHVCRAMGDLDLLHGLQGRRALAHEFVFFDLEQERGRWSGVNAFIERQNARYGDRWLTPVTADRVLNELGRLGKFRACVEFLDIILSRQRCSVATLNILLNHATQNRSTALAIIALHRAQRAGVSLDKASYNELFKLFRLLHKPNCMSAIWSVACFKGHTTFRMRNHVSKIYRDYPALLIPGSPLPDPVFHLHAKPEPMYHLWRDLPTLHHVDMVPELTEAWEARAAQNAEAGLRDSLEAGQSESPESESRDEGHSESHEAGQNEARHTPNRPANLGPTISALYRTLWPRQDWNLARPLYALLAEADAADRVLEVRGKARRERAQRPAASSGAVDEWNDVLTNLDRLPTPGNPLLLRPKSNAPGSSSVVADLSPTIYSRTYGVAETETILPDPEDGTSGNP</sequence>
<dbReference type="Proteomes" id="UP000813385">
    <property type="component" value="Unassembled WGS sequence"/>
</dbReference>
<accession>A0A8K0TC99</accession>
<dbReference type="PROSITE" id="PS51375">
    <property type="entry name" value="PPR"/>
    <property type="match status" value="1"/>
</dbReference>
<gene>
    <name evidence="3" type="ORF">B0T11DRAFT_330673</name>
</gene>
<feature type="region of interest" description="Disordered" evidence="2">
    <location>
        <begin position="86"/>
        <end position="107"/>
    </location>
</feature>
<dbReference type="Gene3D" id="1.25.40.10">
    <property type="entry name" value="Tetratricopeptide repeat domain"/>
    <property type="match status" value="1"/>
</dbReference>
<feature type="compositionally biased region" description="Pro residues" evidence="2">
    <location>
        <begin position="1"/>
        <end position="12"/>
    </location>
</feature>
<comment type="caution">
    <text evidence="3">The sequence shown here is derived from an EMBL/GenBank/DDBJ whole genome shotgun (WGS) entry which is preliminary data.</text>
</comment>
<keyword evidence="4" id="KW-1185">Reference proteome</keyword>
<dbReference type="AlphaFoldDB" id="A0A8K0TC99"/>
<evidence type="ECO:0000313" key="3">
    <source>
        <dbReference type="EMBL" id="KAH7358934.1"/>
    </source>
</evidence>
<evidence type="ECO:0000256" key="1">
    <source>
        <dbReference type="PROSITE-ProRule" id="PRU00708"/>
    </source>
</evidence>
<evidence type="ECO:0008006" key="5">
    <source>
        <dbReference type="Google" id="ProtNLM"/>
    </source>
</evidence>
<dbReference type="InterPro" id="IPR002885">
    <property type="entry name" value="PPR_rpt"/>
</dbReference>
<organism evidence="3 4">
    <name type="scientific">Plectosphaerella cucumerina</name>
    <dbReference type="NCBI Taxonomy" id="40658"/>
    <lineage>
        <taxon>Eukaryota</taxon>
        <taxon>Fungi</taxon>
        <taxon>Dikarya</taxon>
        <taxon>Ascomycota</taxon>
        <taxon>Pezizomycotina</taxon>
        <taxon>Sordariomycetes</taxon>
        <taxon>Hypocreomycetidae</taxon>
        <taxon>Glomerellales</taxon>
        <taxon>Plectosphaerellaceae</taxon>
        <taxon>Plectosphaerella</taxon>
    </lineage>
</organism>
<feature type="region of interest" description="Disordered" evidence="2">
    <location>
        <begin position="651"/>
        <end position="690"/>
    </location>
</feature>
<feature type="repeat" description="PPR" evidence="1">
    <location>
        <begin position="362"/>
        <end position="396"/>
    </location>
</feature>
<feature type="compositionally biased region" description="Basic and acidic residues" evidence="2">
    <location>
        <begin position="662"/>
        <end position="682"/>
    </location>
</feature>
<dbReference type="InterPro" id="IPR011990">
    <property type="entry name" value="TPR-like_helical_dom_sf"/>
</dbReference>
<protein>
    <recommendedName>
        <fullName evidence="5">Pentatricopeptide repeat-containing protein</fullName>
    </recommendedName>
</protein>
<dbReference type="OrthoDB" id="185373at2759"/>
<feature type="region of interest" description="Disordered" evidence="2">
    <location>
        <begin position="1"/>
        <end position="28"/>
    </location>
</feature>
<evidence type="ECO:0000256" key="2">
    <source>
        <dbReference type="SAM" id="MobiDB-lite"/>
    </source>
</evidence>
<feature type="compositionally biased region" description="Low complexity" evidence="2">
    <location>
        <begin position="231"/>
        <end position="240"/>
    </location>
</feature>
<dbReference type="EMBL" id="JAGPXD010000004">
    <property type="protein sequence ID" value="KAH7358934.1"/>
    <property type="molecule type" value="Genomic_DNA"/>
</dbReference>
<evidence type="ECO:0000313" key="4">
    <source>
        <dbReference type="Proteomes" id="UP000813385"/>
    </source>
</evidence>
<reference evidence="3" key="1">
    <citation type="journal article" date="2021" name="Nat. Commun.">
        <title>Genetic determinants of endophytism in the Arabidopsis root mycobiome.</title>
        <authorList>
            <person name="Mesny F."/>
            <person name="Miyauchi S."/>
            <person name="Thiergart T."/>
            <person name="Pickel B."/>
            <person name="Atanasova L."/>
            <person name="Karlsson M."/>
            <person name="Huettel B."/>
            <person name="Barry K.W."/>
            <person name="Haridas S."/>
            <person name="Chen C."/>
            <person name="Bauer D."/>
            <person name="Andreopoulos W."/>
            <person name="Pangilinan J."/>
            <person name="LaButti K."/>
            <person name="Riley R."/>
            <person name="Lipzen A."/>
            <person name="Clum A."/>
            <person name="Drula E."/>
            <person name="Henrissat B."/>
            <person name="Kohler A."/>
            <person name="Grigoriev I.V."/>
            <person name="Martin F.M."/>
            <person name="Hacquard S."/>
        </authorList>
    </citation>
    <scope>NUCLEOTIDE SEQUENCE</scope>
    <source>
        <strain evidence="3">MPI-CAGE-AT-0016</strain>
    </source>
</reference>